<dbReference type="AlphaFoldDB" id="A0AAD9WVQ0"/>
<gene>
    <name evidence="1" type="ORF">Ddye_019402</name>
</gene>
<keyword evidence="2" id="KW-1185">Reference proteome</keyword>
<dbReference type="Proteomes" id="UP001280121">
    <property type="component" value="Unassembled WGS sequence"/>
</dbReference>
<dbReference type="GO" id="GO:0003723">
    <property type="term" value="F:RNA binding"/>
    <property type="evidence" value="ECO:0007669"/>
    <property type="project" value="TreeGrafter"/>
</dbReference>
<organism evidence="1 2">
    <name type="scientific">Dipteronia dyeriana</name>
    <dbReference type="NCBI Taxonomy" id="168575"/>
    <lineage>
        <taxon>Eukaryota</taxon>
        <taxon>Viridiplantae</taxon>
        <taxon>Streptophyta</taxon>
        <taxon>Embryophyta</taxon>
        <taxon>Tracheophyta</taxon>
        <taxon>Spermatophyta</taxon>
        <taxon>Magnoliopsida</taxon>
        <taxon>eudicotyledons</taxon>
        <taxon>Gunneridae</taxon>
        <taxon>Pentapetalae</taxon>
        <taxon>rosids</taxon>
        <taxon>malvids</taxon>
        <taxon>Sapindales</taxon>
        <taxon>Sapindaceae</taxon>
        <taxon>Hippocastanoideae</taxon>
        <taxon>Acereae</taxon>
        <taxon>Dipteronia</taxon>
    </lineage>
</organism>
<reference evidence="1" key="1">
    <citation type="journal article" date="2023" name="Plant J.">
        <title>Genome sequences and population genomics provide insights into the demographic history, inbreeding, and mutation load of two 'living fossil' tree species of Dipteronia.</title>
        <authorList>
            <person name="Feng Y."/>
            <person name="Comes H.P."/>
            <person name="Chen J."/>
            <person name="Zhu S."/>
            <person name="Lu R."/>
            <person name="Zhang X."/>
            <person name="Li P."/>
            <person name="Qiu J."/>
            <person name="Olsen K.M."/>
            <person name="Qiu Y."/>
        </authorList>
    </citation>
    <scope>NUCLEOTIDE SEQUENCE</scope>
    <source>
        <strain evidence="1">KIB01</strain>
    </source>
</reference>
<protein>
    <submittedName>
        <fullName evidence="1">Uncharacterized protein</fullName>
    </submittedName>
</protein>
<dbReference type="GO" id="GO:0005634">
    <property type="term" value="C:nucleus"/>
    <property type="evidence" value="ECO:0007669"/>
    <property type="project" value="TreeGrafter"/>
</dbReference>
<dbReference type="PANTHER" id="PTHR12381">
    <property type="entry name" value="HETEROGENEOUS NUCLEAR RIBONUCLEOPROTEIN U FAMILY MEMBER"/>
    <property type="match status" value="1"/>
</dbReference>
<evidence type="ECO:0000313" key="2">
    <source>
        <dbReference type="Proteomes" id="UP001280121"/>
    </source>
</evidence>
<accession>A0AAD9WVQ0</accession>
<evidence type="ECO:0000313" key="1">
    <source>
        <dbReference type="EMBL" id="KAK2644207.1"/>
    </source>
</evidence>
<sequence>MGMFLSKGIILGHHLLMMETRYWDLSPTFSNVNYCEVIMMVGLPASRKTTWGEKCLKDHPEKRYVWLGTNHINKLGNPPIPGGRVPYGICLSNEMRSIPRDNTHYSESHITLPGGRIDPYSRPGGSVVDSYRPGSPYGTPMVIGETFKWKFPH</sequence>
<dbReference type="GO" id="GO:0000380">
    <property type="term" value="P:alternative mRNA splicing, via spliceosome"/>
    <property type="evidence" value="ECO:0007669"/>
    <property type="project" value="TreeGrafter"/>
</dbReference>
<comment type="caution">
    <text evidence="1">The sequence shown here is derived from an EMBL/GenBank/DDBJ whole genome shotgun (WGS) entry which is preliminary data.</text>
</comment>
<name>A0AAD9WVQ0_9ROSI</name>
<dbReference type="PANTHER" id="PTHR12381:SF56">
    <property type="entry name" value="B30.2_SPRY DOMAIN-CONTAINING PROTEIN-RELATED"/>
    <property type="match status" value="1"/>
</dbReference>
<dbReference type="EMBL" id="JANJYI010000006">
    <property type="protein sequence ID" value="KAK2644207.1"/>
    <property type="molecule type" value="Genomic_DNA"/>
</dbReference>
<proteinExistence type="predicted"/>